<dbReference type="AlphaFoldDB" id="A0A7N0U0C9"/>
<protein>
    <submittedName>
        <fullName evidence="2">Uncharacterized protein</fullName>
    </submittedName>
</protein>
<sequence length="73" mass="8359">MSPTPYLEDCHTWKNLRPPNKAQILAEWVSIALVLYLSCDCIFGTIYDSSLSFIFVRFIMLTVVSYASSHLKL</sequence>
<evidence type="ECO:0000256" key="1">
    <source>
        <dbReference type="SAM" id="Phobius"/>
    </source>
</evidence>
<keyword evidence="1" id="KW-1133">Transmembrane helix</keyword>
<keyword evidence="3" id="KW-1185">Reference proteome</keyword>
<accession>A0A7N0U0C9</accession>
<reference evidence="2" key="1">
    <citation type="submission" date="2021-01" db="UniProtKB">
        <authorList>
            <consortium name="EnsemblPlants"/>
        </authorList>
    </citation>
    <scope>IDENTIFICATION</scope>
</reference>
<organism evidence="2 3">
    <name type="scientific">Kalanchoe fedtschenkoi</name>
    <name type="common">Lavender scallops</name>
    <name type="synonym">South American air plant</name>
    <dbReference type="NCBI Taxonomy" id="63787"/>
    <lineage>
        <taxon>Eukaryota</taxon>
        <taxon>Viridiplantae</taxon>
        <taxon>Streptophyta</taxon>
        <taxon>Embryophyta</taxon>
        <taxon>Tracheophyta</taxon>
        <taxon>Spermatophyta</taxon>
        <taxon>Magnoliopsida</taxon>
        <taxon>eudicotyledons</taxon>
        <taxon>Gunneridae</taxon>
        <taxon>Pentapetalae</taxon>
        <taxon>Saxifragales</taxon>
        <taxon>Crassulaceae</taxon>
        <taxon>Kalanchoe</taxon>
    </lineage>
</organism>
<feature type="transmembrane region" description="Helical" evidence="1">
    <location>
        <begin position="53"/>
        <end position="71"/>
    </location>
</feature>
<dbReference type="Gramene" id="Kaladp0049s0017.1.v1.1">
    <property type="protein sequence ID" value="Kaladp0049s0017.1.v1.1.CDS.1"/>
    <property type="gene ID" value="Kaladp0049s0017.v1.1"/>
</dbReference>
<name>A0A7N0U0C9_KALFE</name>
<proteinExistence type="predicted"/>
<feature type="transmembrane region" description="Helical" evidence="1">
    <location>
        <begin position="24"/>
        <end position="47"/>
    </location>
</feature>
<keyword evidence="1" id="KW-0472">Membrane</keyword>
<keyword evidence="1" id="KW-0812">Transmembrane</keyword>
<dbReference type="EnsemblPlants" id="Kaladp0049s0017.1.v1.1">
    <property type="protein sequence ID" value="Kaladp0049s0017.1.v1.1.CDS.1"/>
    <property type="gene ID" value="Kaladp0049s0017.v1.1"/>
</dbReference>
<evidence type="ECO:0000313" key="3">
    <source>
        <dbReference type="Proteomes" id="UP000594263"/>
    </source>
</evidence>
<evidence type="ECO:0000313" key="2">
    <source>
        <dbReference type="EnsemblPlants" id="Kaladp0049s0017.1.v1.1.CDS.1"/>
    </source>
</evidence>
<dbReference type="Proteomes" id="UP000594263">
    <property type="component" value="Unplaced"/>
</dbReference>